<name>A0A9P0FF91_BRAAE</name>
<accession>A0A9P0FF91</accession>
<evidence type="ECO:0000256" key="1">
    <source>
        <dbReference type="SAM" id="SignalP"/>
    </source>
</evidence>
<dbReference type="EMBL" id="OV121133">
    <property type="protein sequence ID" value="CAH0550787.1"/>
    <property type="molecule type" value="Genomic_DNA"/>
</dbReference>
<reference evidence="2" key="1">
    <citation type="submission" date="2021-12" db="EMBL/GenBank/DDBJ databases">
        <authorList>
            <person name="King R."/>
        </authorList>
    </citation>
    <scope>NUCLEOTIDE SEQUENCE</scope>
</reference>
<feature type="chain" id="PRO_5040316602" evidence="1">
    <location>
        <begin position="17"/>
        <end position="185"/>
    </location>
</feature>
<gene>
    <name evidence="2" type="ORF">MELIAE_LOCUS3527</name>
</gene>
<dbReference type="Gene3D" id="3.15.10.30">
    <property type="entry name" value="Haemolymph juvenile hormone binding protein"/>
    <property type="match status" value="1"/>
</dbReference>
<sequence length="185" mass="20808">MLVFLLSLTLLAFVSSAKLPPNVKLCSKKDQNFLRCVEKNMMLAIKEFGPGSPDLGVPRLEPFFIEKLEIHGSQTGSVRLDQNYHNVSIYGFSISTISNLRIDHDKCRWEFDSVAPNIRMESDYALNGQLLVFPINGHGKSNVTMEIDIKGSSEIHTTWLIGTSVRKKIYGANRTRKPKKIIVSV</sequence>
<dbReference type="AlphaFoldDB" id="A0A9P0FF91"/>
<evidence type="ECO:0000313" key="3">
    <source>
        <dbReference type="Proteomes" id="UP001154078"/>
    </source>
</evidence>
<proteinExistence type="predicted"/>
<organism evidence="2 3">
    <name type="scientific">Brassicogethes aeneus</name>
    <name type="common">Rape pollen beetle</name>
    <name type="synonym">Meligethes aeneus</name>
    <dbReference type="NCBI Taxonomy" id="1431903"/>
    <lineage>
        <taxon>Eukaryota</taxon>
        <taxon>Metazoa</taxon>
        <taxon>Ecdysozoa</taxon>
        <taxon>Arthropoda</taxon>
        <taxon>Hexapoda</taxon>
        <taxon>Insecta</taxon>
        <taxon>Pterygota</taxon>
        <taxon>Neoptera</taxon>
        <taxon>Endopterygota</taxon>
        <taxon>Coleoptera</taxon>
        <taxon>Polyphaga</taxon>
        <taxon>Cucujiformia</taxon>
        <taxon>Nitidulidae</taxon>
        <taxon>Meligethinae</taxon>
        <taxon>Brassicogethes</taxon>
    </lineage>
</organism>
<keyword evidence="1" id="KW-0732">Signal</keyword>
<dbReference type="Pfam" id="PF06585">
    <property type="entry name" value="JHBP"/>
    <property type="match status" value="1"/>
</dbReference>
<keyword evidence="3" id="KW-1185">Reference proteome</keyword>
<dbReference type="SMART" id="SM00700">
    <property type="entry name" value="JHBP"/>
    <property type="match status" value="1"/>
</dbReference>
<dbReference type="InterPro" id="IPR038606">
    <property type="entry name" value="To_sf"/>
</dbReference>
<dbReference type="PANTHER" id="PTHR11008">
    <property type="entry name" value="PROTEIN TAKEOUT-LIKE PROTEIN"/>
    <property type="match status" value="1"/>
</dbReference>
<dbReference type="InterPro" id="IPR010562">
    <property type="entry name" value="Haemolymph_juvenile_hormone-bd"/>
</dbReference>
<dbReference type="GO" id="GO:0005615">
    <property type="term" value="C:extracellular space"/>
    <property type="evidence" value="ECO:0007669"/>
    <property type="project" value="TreeGrafter"/>
</dbReference>
<feature type="signal peptide" evidence="1">
    <location>
        <begin position="1"/>
        <end position="16"/>
    </location>
</feature>
<dbReference type="Proteomes" id="UP001154078">
    <property type="component" value="Chromosome 2"/>
</dbReference>
<protein>
    <submittedName>
        <fullName evidence="2">Uncharacterized protein</fullName>
    </submittedName>
</protein>
<evidence type="ECO:0000313" key="2">
    <source>
        <dbReference type="EMBL" id="CAH0550787.1"/>
    </source>
</evidence>
<dbReference type="PANTHER" id="PTHR11008:SF32">
    <property type="entry name" value="CIRCADIAN CLOCK-CONTROLLED PROTEIN DAYWAKE-RELATED"/>
    <property type="match status" value="1"/>
</dbReference>
<dbReference type="OrthoDB" id="8182977at2759"/>